<name>A0AAV4X4N6_9ARAC</name>
<keyword evidence="2" id="KW-1185">Reference proteome</keyword>
<gene>
    <name evidence="1" type="ORF">CDAR_581991</name>
</gene>
<accession>A0AAV4X4N6</accession>
<sequence>MQTRQIAWAPSSRCLYSPGLSRSYLKTERNSSSILKMGIGKVMTKVSKCLLKAGTGALKLKRGTSLLCKGAYRMRDEKPPDKIA</sequence>
<organism evidence="1 2">
    <name type="scientific">Caerostris darwini</name>
    <dbReference type="NCBI Taxonomy" id="1538125"/>
    <lineage>
        <taxon>Eukaryota</taxon>
        <taxon>Metazoa</taxon>
        <taxon>Ecdysozoa</taxon>
        <taxon>Arthropoda</taxon>
        <taxon>Chelicerata</taxon>
        <taxon>Arachnida</taxon>
        <taxon>Araneae</taxon>
        <taxon>Araneomorphae</taxon>
        <taxon>Entelegynae</taxon>
        <taxon>Araneoidea</taxon>
        <taxon>Araneidae</taxon>
        <taxon>Caerostris</taxon>
    </lineage>
</organism>
<evidence type="ECO:0000313" key="1">
    <source>
        <dbReference type="EMBL" id="GIY90231.1"/>
    </source>
</evidence>
<reference evidence="1 2" key="1">
    <citation type="submission" date="2021-06" db="EMBL/GenBank/DDBJ databases">
        <title>Caerostris darwini draft genome.</title>
        <authorList>
            <person name="Kono N."/>
            <person name="Arakawa K."/>
        </authorList>
    </citation>
    <scope>NUCLEOTIDE SEQUENCE [LARGE SCALE GENOMIC DNA]</scope>
</reference>
<dbReference type="EMBL" id="BPLQ01015709">
    <property type="protein sequence ID" value="GIY90231.1"/>
    <property type="molecule type" value="Genomic_DNA"/>
</dbReference>
<proteinExistence type="predicted"/>
<protein>
    <submittedName>
        <fullName evidence="1">Uncharacterized protein</fullName>
    </submittedName>
</protein>
<evidence type="ECO:0000313" key="2">
    <source>
        <dbReference type="Proteomes" id="UP001054837"/>
    </source>
</evidence>
<comment type="caution">
    <text evidence="1">The sequence shown here is derived from an EMBL/GenBank/DDBJ whole genome shotgun (WGS) entry which is preliminary data.</text>
</comment>
<dbReference type="AlphaFoldDB" id="A0AAV4X4N6"/>
<dbReference type="Proteomes" id="UP001054837">
    <property type="component" value="Unassembled WGS sequence"/>
</dbReference>